<reference evidence="1 2" key="1">
    <citation type="submission" date="2019-03" db="EMBL/GenBank/DDBJ databases">
        <title>Genomic Encyclopedia of Type Strains, Phase IV (KMG-IV): sequencing the most valuable type-strain genomes for metagenomic binning, comparative biology and taxonomic classification.</title>
        <authorList>
            <person name="Goeker M."/>
        </authorList>
    </citation>
    <scope>NUCLEOTIDE SEQUENCE [LARGE SCALE GENOMIC DNA]</scope>
    <source>
        <strain evidence="1 2">DSM 45707</strain>
    </source>
</reference>
<dbReference type="EMBL" id="SMAG01000002">
    <property type="protein sequence ID" value="TCS95791.1"/>
    <property type="molecule type" value="Genomic_DNA"/>
</dbReference>
<protein>
    <submittedName>
        <fullName evidence="1">Uncharacterized protein</fullName>
    </submittedName>
</protein>
<sequence length="45" mass="5299">MQRLLVILLIVLILILLIPRYERIGEAILRLLKLDDSKRGKDDEQ</sequence>
<dbReference type="AlphaFoldDB" id="A0A4R3L784"/>
<gene>
    <name evidence="1" type="ORF">EDD58_102372</name>
</gene>
<organism evidence="1 2">
    <name type="scientific">Hazenella coriacea</name>
    <dbReference type="NCBI Taxonomy" id="1179467"/>
    <lineage>
        <taxon>Bacteria</taxon>
        <taxon>Bacillati</taxon>
        <taxon>Bacillota</taxon>
        <taxon>Bacilli</taxon>
        <taxon>Bacillales</taxon>
        <taxon>Thermoactinomycetaceae</taxon>
        <taxon>Hazenella</taxon>
    </lineage>
</organism>
<dbReference type="Proteomes" id="UP000294937">
    <property type="component" value="Unassembled WGS sequence"/>
</dbReference>
<evidence type="ECO:0000313" key="1">
    <source>
        <dbReference type="EMBL" id="TCS95791.1"/>
    </source>
</evidence>
<dbReference type="RefSeq" id="WP_165875805.1">
    <property type="nucleotide sequence ID" value="NZ_SMAG01000002.1"/>
</dbReference>
<name>A0A4R3L784_9BACL</name>
<proteinExistence type="predicted"/>
<evidence type="ECO:0000313" key="2">
    <source>
        <dbReference type="Proteomes" id="UP000294937"/>
    </source>
</evidence>
<comment type="caution">
    <text evidence="1">The sequence shown here is derived from an EMBL/GenBank/DDBJ whole genome shotgun (WGS) entry which is preliminary data.</text>
</comment>
<accession>A0A4R3L784</accession>
<keyword evidence="2" id="KW-1185">Reference proteome</keyword>